<dbReference type="Proteomes" id="UP000037122">
    <property type="component" value="Unassembled WGS sequence"/>
</dbReference>
<proteinExistence type="predicted"/>
<evidence type="ECO:0000313" key="2">
    <source>
        <dbReference type="Proteomes" id="UP000037122"/>
    </source>
</evidence>
<dbReference type="AlphaFoldDB" id="A0A0L0NSU7"/>
<comment type="caution">
    <text evidence="1">The sequence shown here is derived from an EMBL/GenBank/DDBJ whole genome shotgun (WGS) entry which is preliminary data.</text>
</comment>
<dbReference type="VEuPathDB" id="FungiDB:QG37_06529"/>
<sequence length="434" mass="49850">MWIDTLLGLLPGDKYFQQTFKRNEYVGALAQLCVTIMDLKLASEAFLGSIEGKETFMPFDAHVSDCGCHLRAQLLMEKVFHYKKHPEKLEVFRKVIEVCEGSLLRASELSKALCWLEQSPLEFGLPKQTATRDDFKIAIEWVSDKFDGNLDIKYVYYCYTLSRFKRYNERNLKDSVEFDLDAASKCLNSLVYGFTCQGKGKLGEGCRYLKHAKIGKGFVKTQTTALQARLSQMSVEYLVSLVPELSNELKTYCVKSKKGIYAVPALLQYKVLERVWSARRTPLFLAIRFFDGDLSKFYYTFAMVAKDLQWAFHNESKRNEPHIAITFDCEISGLACLKDDDLSNVMCNLQPKMRETWYTFMTQHKQYPFELCGSLEQDLEAKIHSEVEVPKFRNTFHEPNGANLEPKHIFLDYPRAVTEKQASISGKAGTLLIN</sequence>
<evidence type="ECO:0000313" key="1">
    <source>
        <dbReference type="EMBL" id="KND97069.1"/>
    </source>
</evidence>
<gene>
    <name evidence="1" type="ORF">QG37_06529</name>
</gene>
<dbReference type="EMBL" id="LGST01000045">
    <property type="protein sequence ID" value="KND97069.1"/>
    <property type="molecule type" value="Genomic_DNA"/>
</dbReference>
<protein>
    <submittedName>
        <fullName evidence="1">Uncharacterized protein</fullName>
    </submittedName>
</protein>
<accession>A0A0L0NSU7</accession>
<name>A0A0L0NSU7_CANAR</name>
<reference evidence="2" key="1">
    <citation type="journal article" date="2015" name="BMC Genomics">
        <title>Draft genome of a commonly misdiagnosed multidrug resistant pathogen Candida auris.</title>
        <authorList>
            <person name="Chatterjee S."/>
            <person name="Alampalli S.V."/>
            <person name="Nageshan R.K."/>
            <person name="Chettiar S.T."/>
            <person name="Joshi S."/>
            <person name="Tatu U.S."/>
        </authorList>
    </citation>
    <scope>NUCLEOTIDE SEQUENCE [LARGE SCALE GENOMIC DNA]</scope>
    <source>
        <strain evidence="2">6684</strain>
    </source>
</reference>
<dbReference type="VEuPathDB" id="FungiDB:B9J08_001522"/>
<organism evidence="1 2">
    <name type="scientific">Candidozyma auris</name>
    <name type="common">Yeast</name>
    <name type="synonym">Candida auris</name>
    <dbReference type="NCBI Taxonomy" id="498019"/>
    <lineage>
        <taxon>Eukaryota</taxon>
        <taxon>Fungi</taxon>
        <taxon>Dikarya</taxon>
        <taxon>Ascomycota</taxon>
        <taxon>Saccharomycotina</taxon>
        <taxon>Pichiomycetes</taxon>
        <taxon>Metschnikowiaceae</taxon>
        <taxon>Candidozyma</taxon>
    </lineage>
</organism>
<dbReference type="VEuPathDB" id="FungiDB:CJI97_001082"/>